<dbReference type="Pfam" id="PF02515">
    <property type="entry name" value="CoA_transf_3"/>
    <property type="match status" value="1"/>
</dbReference>
<gene>
    <name evidence="2" type="ORF">KDW95_22485</name>
</gene>
<protein>
    <submittedName>
        <fullName evidence="2">CoA transferase</fullName>
    </submittedName>
</protein>
<keyword evidence="3" id="KW-1185">Reference proteome</keyword>
<reference evidence="2" key="1">
    <citation type="submission" date="2021-04" db="EMBL/GenBank/DDBJ databases">
        <title>Oceanospirillales bacteria with DddD are important DMSP degraders in coastal seawater.</title>
        <authorList>
            <person name="Liu J."/>
        </authorList>
    </citation>
    <scope>NUCLEOTIDE SEQUENCE</scope>
    <source>
        <strain evidence="2">D13-1</strain>
    </source>
</reference>
<dbReference type="GO" id="GO:0016740">
    <property type="term" value="F:transferase activity"/>
    <property type="evidence" value="ECO:0007669"/>
    <property type="project" value="UniProtKB-KW"/>
</dbReference>
<sequence length="418" mass="45788">MQDATQKENSAATPTGPLSGIRVLDLSRILAAPACTQILGDLGADIIKVERPMIGDDIRKWGPPFLKDEEGNDTTESGYYLSTGRNKRSISIDFSKAEGREILLGLIAQCDVLVENYKVGSLKKLGLDYDTLRDLFPGIIYCSITGYGQDGPYSARPGYDMVAQALGGLISIIGEEGRPPAKVPIAVDDIMTGMYACIGILSALRHRDQTGIGQQIDLALLDVQIAWLYNQGVNYFLDGEIPKRMGTGHPNIVPYQIFEASDGYILLGAVNNDQFAKLCNFVGRPDLLERNGFKNNKERVRNRAVVNAAVSEFIATQTVNYWVEELSKIKLTCSKVNNIAEALSDPQVLSRGMHIKMEHPLAGAKPVDLIASPLNLSETPVNYRHAPPTLGQHTDDILAEFLDFDENRIAELRNAGIL</sequence>
<dbReference type="RefSeq" id="WP_255854019.1">
    <property type="nucleotide sequence ID" value="NZ_CP073347.1"/>
</dbReference>
<dbReference type="PANTHER" id="PTHR48207">
    <property type="entry name" value="SUCCINATE--HYDROXYMETHYLGLUTARATE COA-TRANSFERASE"/>
    <property type="match status" value="1"/>
</dbReference>
<dbReference type="Gene3D" id="3.30.1540.10">
    <property type="entry name" value="formyl-coa transferase, domain 3"/>
    <property type="match status" value="1"/>
</dbReference>
<name>A0ABY5HHX9_9GAMM</name>
<dbReference type="SUPFAM" id="SSF89796">
    <property type="entry name" value="CoA-transferase family III (CaiB/BaiF)"/>
    <property type="match status" value="1"/>
</dbReference>
<evidence type="ECO:0000313" key="3">
    <source>
        <dbReference type="Proteomes" id="UP001058461"/>
    </source>
</evidence>
<dbReference type="InterPro" id="IPR050483">
    <property type="entry name" value="CoA-transferase_III_domain"/>
</dbReference>
<evidence type="ECO:0000256" key="1">
    <source>
        <dbReference type="ARBA" id="ARBA00022679"/>
    </source>
</evidence>
<dbReference type="InterPro" id="IPR023606">
    <property type="entry name" value="CoA-Trfase_III_dom_1_sf"/>
</dbReference>
<proteinExistence type="predicted"/>
<evidence type="ECO:0000313" key="2">
    <source>
        <dbReference type="EMBL" id="UTW11968.1"/>
    </source>
</evidence>
<accession>A0ABY5HHX9</accession>
<dbReference type="PANTHER" id="PTHR48207:SF3">
    <property type="entry name" value="SUCCINATE--HYDROXYMETHYLGLUTARATE COA-TRANSFERASE"/>
    <property type="match status" value="1"/>
</dbReference>
<dbReference type="Proteomes" id="UP001058461">
    <property type="component" value="Chromosome"/>
</dbReference>
<dbReference type="EMBL" id="CP073347">
    <property type="protein sequence ID" value="UTW11968.1"/>
    <property type="molecule type" value="Genomic_DNA"/>
</dbReference>
<dbReference type="Gene3D" id="3.40.50.10540">
    <property type="entry name" value="Crotonobetainyl-coa:carnitine coa-transferase, domain 1"/>
    <property type="match status" value="1"/>
</dbReference>
<dbReference type="InterPro" id="IPR003673">
    <property type="entry name" value="CoA-Trfase_fam_III"/>
</dbReference>
<keyword evidence="1 2" id="KW-0808">Transferase</keyword>
<dbReference type="InterPro" id="IPR044855">
    <property type="entry name" value="CoA-Trfase_III_dom3_sf"/>
</dbReference>
<organism evidence="2 3">
    <name type="scientific">Marinobacterium rhizophilum</name>
    <dbReference type="NCBI Taxonomy" id="420402"/>
    <lineage>
        <taxon>Bacteria</taxon>
        <taxon>Pseudomonadati</taxon>
        <taxon>Pseudomonadota</taxon>
        <taxon>Gammaproteobacteria</taxon>
        <taxon>Oceanospirillales</taxon>
        <taxon>Oceanospirillaceae</taxon>
        <taxon>Marinobacterium</taxon>
    </lineage>
</organism>